<evidence type="ECO:0000313" key="6">
    <source>
        <dbReference type="Proteomes" id="UP000193207"/>
    </source>
</evidence>
<dbReference type="OrthoDB" id="9792935at2"/>
<proteinExistence type="inferred from homology"/>
<dbReference type="Pfam" id="PF01408">
    <property type="entry name" value="GFO_IDH_MocA"/>
    <property type="match status" value="1"/>
</dbReference>
<dbReference type="EMBL" id="FWFU01000002">
    <property type="protein sequence ID" value="SLN38461.1"/>
    <property type="molecule type" value="Genomic_DNA"/>
</dbReference>
<keyword evidence="2 5" id="KW-0560">Oxidoreductase</keyword>
<dbReference type="PANTHER" id="PTHR22604">
    <property type="entry name" value="OXIDOREDUCTASES"/>
    <property type="match status" value="1"/>
</dbReference>
<dbReference type="SUPFAM" id="SSF55347">
    <property type="entry name" value="Glyceraldehyde-3-phosphate dehydrogenase-like, C-terminal domain"/>
    <property type="match status" value="1"/>
</dbReference>
<evidence type="ECO:0000313" key="5">
    <source>
        <dbReference type="EMBL" id="SLN38461.1"/>
    </source>
</evidence>
<dbReference type="EC" id="1.1.1.292" evidence="5"/>
<sequence>MTQPIRLGIAGTGRMAARMLRALKHDPDVTVTAIASGDGARARWFADQCGVAEATGNLTDMVQNEQVDAVYVAGRTRDHAAAALQSVKARKPVLVEKPLALTADQARTLAEAARESDCLVMENLWCLALPAYLALRDQLAGGAYGSPVHLHFDFGYPVQPENHASLFDPDDGGVILDRAVYGVALALNLLGPVTDVDCNAQRNDRGVDVMADLRLHHQSGAVSHVAVALNALMSNTASLACTHGHLGLGAPVVGAEVLTASQMLPAAETEARPGAQVGLTDRIRAWPRARKIKRKRDMSAGRFLGYGADPYLPVLTHFVELIRGGQRESGLIPLDLSVSTLEILQQARGRTVEG</sequence>
<organism evidence="5 6">
    <name type="scientific">Roseovarius halotolerans</name>
    <dbReference type="NCBI Taxonomy" id="505353"/>
    <lineage>
        <taxon>Bacteria</taxon>
        <taxon>Pseudomonadati</taxon>
        <taxon>Pseudomonadota</taxon>
        <taxon>Alphaproteobacteria</taxon>
        <taxon>Rhodobacterales</taxon>
        <taxon>Roseobacteraceae</taxon>
        <taxon>Roseovarius</taxon>
    </lineage>
</organism>
<dbReference type="Pfam" id="PF22725">
    <property type="entry name" value="GFO_IDH_MocA_C3"/>
    <property type="match status" value="1"/>
</dbReference>
<dbReference type="AlphaFoldDB" id="A0A1X6Z2C9"/>
<protein>
    <submittedName>
        <fullName evidence="5">1,5-anhydro-D-fructose reductase</fullName>
        <ecNumber evidence="5">1.1.1.292</ecNumber>
    </submittedName>
</protein>
<dbReference type="PANTHER" id="PTHR22604:SF105">
    <property type="entry name" value="TRANS-1,2-DIHYDROBENZENE-1,2-DIOL DEHYDROGENASE"/>
    <property type="match status" value="1"/>
</dbReference>
<comment type="similarity">
    <text evidence="1">Belongs to the Gfo/Idh/MocA family.</text>
</comment>
<evidence type="ECO:0000259" key="4">
    <source>
        <dbReference type="Pfam" id="PF22725"/>
    </source>
</evidence>
<dbReference type="RefSeq" id="WP_085817603.1">
    <property type="nucleotide sequence ID" value="NZ_FWFU01000002.1"/>
</dbReference>
<dbReference type="Gene3D" id="3.40.50.720">
    <property type="entry name" value="NAD(P)-binding Rossmann-like Domain"/>
    <property type="match status" value="1"/>
</dbReference>
<feature type="domain" description="GFO/IDH/MocA-like oxidoreductase" evidence="4">
    <location>
        <begin position="132"/>
        <end position="246"/>
    </location>
</feature>
<dbReference type="Proteomes" id="UP000193207">
    <property type="component" value="Unassembled WGS sequence"/>
</dbReference>
<accession>A0A1X6Z2C9</accession>
<dbReference type="GO" id="GO:0033712">
    <property type="term" value="F:1,5-anhydro-D-fructose reductase (1,5-anhydro-D-mannitol-forming) activity"/>
    <property type="evidence" value="ECO:0007669"/>
    <property type="project" value="UniProtKB-EC"/>
</dbReference>
<dbReference type="InterPro" id="IPR055170">
    <property type="entry name" value="GFO_IDH_MocA-like_dom"/>
</dbReference>
<keyword evidence="6" id="KW-1185">Reference proteome</keyword>
<reference evidence="5 6" key="1">
    <citation type="submission" date="2017-03" db="EMBL/GenBank/DDBJ databases">
        <authorList>
            <person name="Afonso C.L."/>
            <person name="Miller P.J."/>
            <person name="Scott M.A."/>
            <person name="Spackman E."/>
            <person name="Goraichik I."/>
            <person name="Dimitrov K.M."/>
            <person name="Suarez D.L."/>
            <person name="Swayne D.E."/>
        </authorList>
    </citation>
    <scope>NUCLEOTIDE SEQUENCE [LARGE SCALE GENOMIC DNA]</scope>
    <source>
        <strain evidence="5 6">CECT 8110</strain>
    </source>
</reference>
<gene>
    <name evidence="5" type="primary">afr</name>
    <name evidence="5" type="ORF">ROH8110_02025</name>
</gene>
<feature type="domain" description="Gfo/Idh/MocA-like oxidoreductase N-terminal" evidence="3">
    <location>
        <begin position="5"/>
        <end position="123"/>
    </location>
</feature>
<dbReference type="Gene3D" id="3.30.360.10">
    <property type="entry name" value="Dihydrodipicolinate Reductase, domain 2"/>
    <property type="match status" value="1"/>
</dbReference>
<evidence type="ECO:0000256" key="1">
    <source>
        <dbReference type="ARBA" id="ARBA00010928"/>
    </source>
</evidence>
<dbReference type="SUPFAM" id="SSF51735">
    <property type="entry name" value="NAD(P)-binding Rossmann-fold domains"/>
    <property type="match status" value="1"/>
</dbReference>
<dbReference type="InterPro" id="IPR036291">
    <property type="entry name" value="NAD(P)-bd_dom_sf"/>
</dbReference>
<dbReference type="InterPro" id="IPR000683">
    <property type="entry name" value="Gfo/Idh/MocA-like_OxRdtase_N"/>
</dbReference>
<evidence type="ECO:0000259" key="3">
    <source>
        <dbReference type="Pfam" id="PF01408"/>
    </source>
</evidence>
<dbReference type="GO" id="GO:0000166">
    <property type="term" value="F:nucleotide binding"/>
    <property type="evidence" value="ECO:0007669"/>
    <property type="project" value="InterPro"/>
</dbReference>
<evidence type="ECO:0000256" key="2">
    <source>
        <dbReference type="ARBA" id="ARBA00023002"/>
    </source>
</evidence>
<dbReference type="InterPro" id="IPR050984">
    <property type="entry name" value="Gfo/Idh/MocA_domain"/>
</dbReference>
<name>A0A1X6Z2C9_9RHOB</name>